<keyword evidence="2" id="KW-1185">Reference proteome</keyword>
<dbReference type="Proteomes" id="UP001500457">
    <property type="component" value="Unassembled WGS sequence"/>
</dbReference>
<name>A0ABP9ELG3_9PSEU</name>
<reference evidence="2" key="1">
    <citation type="journal article" date="2019" name="Int. J. Syst. Evol. Microbiol.">
        <title>The Global Catalogue of Microorganisms (GCM) 10K type strain sequencing project: providing services to taxonomists for standard genome sequencing and annotation.</title>
        <authorList>
            <consortium name="The Broad Institute Genomics Platform"/>
            <consortium name="The Broad Institute Genome Sequencing Center for Infectious Disease"/>
            <person name="Wu L."/>
            <person name="Ma J."/>
        </authorList>
    </citation>
    <scope>NUCLEOTIDE SEQUENCE [LARGE SCALE GENOMIC DNA]</scope>
    <source>
        <strain evidence="2">JCM 17983</strain>
    </source>
</reference>
<protein>
    <recommendedName>
        <fullName evidence="3">Sigma-70-like protein</fullName>
    </recommendedName>
</protein>
<comment type="caution">
    <text evidence="1">The sequence shown here is derived from an EMBL/GenBank/DDBJ whole genome shotgun (WGS) entry which is preliminary data.</text>
</comment>
<evidence type="ECO:0000313" key="2">
    <source>
        <dbReference type="Proteomes" id="UP001500457"/>
    </source>
</evidence>
<evidence type="ECO:0000313" key="1">
    <source>
        <dbReference type="EMBL" id="GAA4881747.1"/>
    </source>
</evidence>
<proteinExistence type="predicted"/>
<gene>
    <name evidence="1" type="ORF">GCM10023203_36490</name>
</gene>
<accession>A0ABP9ELG3</accession>
<sequence length="56" mass="6105">MPAQRTAADVYGVTDEQVHRARIAVARNSLDSDDCRELLDMLGLIGEGGDPPPVRR</sequence>
<dbReference type="EMBL" id="BAABHQ010000010">
    <property type="protein sequence ID" value="GAA4881747.1"/>
    <property type="molecule type" value="Genomic_DNA"/>
</dbReference>
<organism evidence="1 2">
    <name type="scientific">Actinomycetospora straminea</name>
    <dbReference type="NCBI Taxonomy" id="663607"/>
    <lineage>
        <taxon>Bacteria</taxon>
        <taxon>Bacillati</taxon>
        <taxon>Actinomycetota</taxon>
        <taxon>Actinomycetes</taxon>
        <taxon>Pseudonocardiales</taxon>
        <taxon>Pseudonocardiaceae</taxon>
        <taxon>Actinomycetospora</taxon>
    </lineage>
</organism>
<evidence type="ECO:0008006" key="3">
    <source>
        <dbReference type="Google" id="ProtNLM"/>
    </source>
</evidence>
<dbReference type="RefSeq" id="WP_274200382.1">
    <property type="nucleotide sequence ID" value="NZ_BAABHQ010000010.1"/>
</dbReference>